<keyword evidence="3 10" id="KW-0813">Transport</keyword>
<feature type="region of interest" description="Disordered" evidence="11">
    <location>
        <begin position="80"/>
        <end position="142"/>
    </location>
</feature>
<sequence>MNILIGILDSLLILASLFLICLVLIQRGKGGGLAGAFGGMGGSSAFGTKAGDVFTKVTMSVATFWIVLCMLMVIISNRGGDSAWGNDSGTTKVTKGAAPTTGTKSTKATSPKIDVPASPSGSVPSPQPIEVPAVPAPIPPAK</sequence>
<evidence type="ECO:0000256" key="8">
    <source>
        <dbReference type="ARBA" id="ARBA00023010"/>
    </source>
</evidence>
<proteinExistence type="inferred from homology"/>
<feature type="compositionally biased region" description="Polar residues" evidence="11">
    <location>
        <begin position="100"/>
        <end position="109"/>
    </location>
</feature>
<comment type="subcellular location">
    <subcellularLocation>
        <location evidence="1 10">Cell membrane</location>
        <topology evidence="1 10">Multi-pass membrane protein</topology>
    </subcellularLocation>
</comment>
<dbReference type="PANTHER" id="PTHR34182:SF1">
    <property type="entry name" value="PROTEIN-EXPORT MEMBRANE PROTEIN SECG"/>
    <property type="match status" value="1"/>
</dbReference>
<dbReference type="AlphaFoldDB" id="A0AAU7CF06"/>
<evidence type="ECO:0000256" key="2">
    <source>
        <dbReference type="ARBA" id="ARBA00008445"/>
    </source>
</evidence>
<comment type="similarity">
    <text evidence="2 10">Belongs to the SecG family.</text>
</comment>
<keyword evidence="4 10" id="KW-1003">Cell membrane</keyword>
<keyword evidence="5 10" id="KW-0812">Transmembrane</keyword>
<protein>
    <recommendedName>
        <fullName evidence="10">Protein-export membrane protein SecG</fullName>
    </recommendedName>
</protein>
<accession>A0AAU7CF06</accession>
<keyword evidence="7 10" id="KW-1133">Transmembrane helix</keyword>
<evidence type="ECO:0000256" key="4">
    <source>
        <dbReference type="ARBA" id="ARBA00022475"/>
    </source>
</evidence>
<dbReference type="NCBIfam" id="TIGR00810">
    <property type="entry name" value="secG"/>
    <property type="match status" value="1"/>
</dbReference>
<evidence type="ECO:0000313" key="12">
    <source>
        <dbReference type="EMBL" id="XBH04043.1"/>
    </source>
</evidence>
<evidence type="ECO:0000256" key="5">
    <source>
        <dbReference type="ARBA" id="ARBA00022692"/>
    </source>
</evidence>
<dbReference type="GO" id="GO:0065002">
    <property type="term" value="P:intracellular protein transmembrane transport"/>
    <property type="evidence" value="ECO:0007669"/>
    <property type="project" value="TreeGrafter"/>
</dbReference>
<keyword evidence="9 10" id="KW-0472">Membrane</keyword>
<evidence type="ECO:0000256" key="7">
    <source>
        <dbReference type="ARBA" id="ARBA00022989"/>
    </source>
</evidence>
<evidence type="ECO:0000256" key="1">
    <source>
        <dbReference type="ARBA" id="ARBA00004651"/>
    </source>
</evidence>
<dbReference type="GO" id="GO:0005886">
    <property type="term" value="C:plasma membrane"/>
    <property type="evidence" value="ECO:0007669"/>
    <property type="project" value="UniProtKB-SubCell"/>
</dbReference>
<dbReference type="PRINTS" id="PR01651">
    <property type="entry name" value="SECGEXPORT"/>
</dbReference>
<keyword evidence="8 10" id="KW-0811">Translocation</keyword>
<feature type="transmembrane region" description="Helical" evidence="10">
    <location>
        <begin position="6"/>
        <end position="25"/>
    </location>
</feature>
<dbReference type="GO" id="GO:0009306">
    <property type="term" value="P:protein secretion"/>
    <property type="evidence" value="ECO:0007669"/>
    <property type="project" value="UniProtKB-UniRule"/>
</dbReference>
<dbReference type="InterPro" id="IPR004692">
    <property type="entry name" value="SecG"/>
</dbReference>
<evidence type="ECO:0000256" key="6">
    <source>
        <dbReference type="ARBA" id="ARBA00022927"/>
    </source>
</evidence>
<keyword evidence="6 10" id="KW-0653">Protein transport</keyword>
<feature type="transmembrane region" description="Helical" evidence="10">
    <location>
        <begin position="57"/>
        <end position="75"/>
    </location>
</feature>
<dbReference type="EMBL" id="CP155447">
    <property type="protein sequence ID" value="XBH04043.1"/>
    <property type="molecule type" value="Genomic_DNA"/>
</dbReference>
<evidence type="ECO:0000256" key="10">
    <source>
        <dbReference type="RuleBase" id="RU365087"/>
    </source>
</evidence>
<evidence type="ECO:0000256" key="3">
    <source>
        <dbReference type="ARBA" id="ARBA00022448"/>
    </source>
</evidence>
<reference evidence="12" key="1">
    <citation type="submission" date="2024-05" db="EMBL/GenBank/DDBJ databases">
        <title>Planctomycetes of the genus Singulisphaera possess chitinolytic capabilities.</title>
        <authorList>
            <person name="Ivanova A."/>
        </authorList>
    </citation>
    <scope>NUCLEOTIDE SEQUENCE</scope>
    <source>
        <strain evidence="12">Ch08T</strain>
    </source>
</reference>
<dbReference type="GO" id="GO:0015450">
    <property type="term" value="F:protein-transporting ATPase activity"/>
    <property type="evidence" value="ECO:0007669"/>
    <property type="project" value="UniProtKB-UniRule"/>
</dbReference>
<dbReference type="PANTHER" id="PTHR34182">
    <property type="entry name" value="PROTEIN-EXPORT MEMBRANE PROTEIN SECG"/>
    <property type="match status" value="1"/>
</dbReference>
<name>A0AAU7CF06_9BACT</name>
<organism evidence="12">
    <name type="scientific">Singulisphaera sp. Ch08</name>
    <dbReference type="NCBI Taxonomy" id="3120278"/>
    <lineage>
        <taxon>Bacteria</taxon>
        <taxon>Pseudomonadati</taxon>
        <taxon>Planctomycetota</taxon>
        <taxon>Planctomycetia</taxon>
        <taxon>Isosphaerales</taxon>
        <taxon>Isosphaeraceae</taxon>
        <taxon>Singulisphaera</taxon>
    </lineage>
</organism>
<evidence type="ECO:0000256" key="11">
    <source>
        <dbReference type="SAM" id="MobiDB-lite"/>
    </source>
</evidence>
<comment type="function">
    <text evidence="10">Involved in protein export. Participates in an early event of protein translocation.</text>
</comment>
<evidence type="ECO:0000256" key="9">
    <source>
        <dbReference type="ARBA" id="ARBA00023136"/>
    </source>
</evidence>
<dbReference type="RefSeq" id="WP_406696788.1">
    <property type="nucleotide sequence ID" value="NZ_CP155447.1"/>
</dbReference>
<gene>
    <name evidence="12" type="primary">secG</name>
    <name evidence="12" type="ORF">V5E97_37950</name>
</gene>
<dbReference type="GO" id="GO:0043952">
    <property type="term" value="P:protein transport by the Sec complex"/>
    <property type="evidence" value="ECO:0007669"/>
    <property type="project" value="TreeGrafter"/>
</dbReference>
<feature type="compositionally biased region" description="Pro residues" evidence="11">
    <location>
        <begin position="125"/>
        <end position="142"/>
    </location>
</feature>
<dbReference type="Pfam" id="PF03840">
    <property type="entry name" value="SecG"/>
    <property type="match status" value="1"/>
</dbReference>